<dbReference type="Proteomes" id="UP000010094">
    <property type="component" value="Chromosome XI"/>
</dbReference>
<sequence>MARRRYNILAEGCSDAKDSPAKHPDLSLTLESSLILSGTKYPEPRTRISFSFISTAESGVIKLFFVTITHSKSNSEYYGFDSSESCTIVSPDRLDVGKRYEIYGKLEHRSPRVLYCASIREICYRRLCYEIF</sequence>
<keyword evidence="2" id="KW-1185">Reference proteome</keyword>
<dbReference type="HOGENOM" id="CLU_146853_0_0_1"/>
<proteinExistence type="predicted"/>
<accession>I7AGZ0</accession>
<dbReference type="GeneID" id="20564687"/>
<dbReference type="VEuPathDB" id="MicrosporidiaDB:EROM_110880"/>
<organism evidence="1 2">
    <name type="scientific">Encephalitozoon romaleae (strain SJ-2008)</name>
    <name type="common">Microsporidian parasite</name>
    <dbReference type="NCBI Taxonomy" id="1178016"/>
    <lineage>
        <taxon>Eukaryota</taxon>
        <taxon>Fungi</taxon>
        <taxon>Fungi incertae sedis</taxon>
        <taxon>Microsporidia</taxon>
        <taxon>Unikaryonidae</taxon>
        <taxon>Encephalitozoon</taxon>
    </lineage>
</organism>
<protein>
    <submittedName>
        <fullName evidence="1">Uncharacterized protein</fullName>
    </submittedName>
</protein>
<dbReference type="EMBL" id="CP003530">
    <property type="protein sequence ID" value="AFN84070.1"/>
    <property type="molecule type" value="Genomic_DNA"/>
</dbReference>
<reference evidence="1 2" key="1">
    <citation type="journal article" date="2012" name="Proc. Natl. Acad. Sci. U.S.A.">
        <title>Gain and loss of multiple functionally related, horizontally transferred genes in the reduced genomes of two microsporidian parasites.</title>
        <authorList>
            <person name="Pombert J.-F."/>
            <person name="Selman M."/>
            <person name="Burki F."/>
            <person name="Bardell F.T."/>
            <person name="Farinelli L."/>
            <person name="Solter L.F."/>
            <person name="Whitman D.W."/>
            <person name="Weiss L.M."/>
            <person name="Corradi N."/>
            <person name="Keeling P.J."/>
        </authorList>
    </citation>
    <scope>NUCLEOTIDE SEQUENCE [LARGE SCALE GENOMIC DNA]</scope>
    <source>
        <strain evidence="1 2">SJ-2008</strain>
    </source>
</reference>
<evidence type="ECO:0000313" key="1">
    <source>
        <dbReference type="EMBL" id="AFN84070.1"/>
    </source>
</evidence>
<dbReference type="RefSeq" id="XP_009265567.1">
    <property type="nucleotide sequence ID" value="XM_009267292.1"/>
</dbReference>
<dbReference type="AlphaFoldDB" id="I7AGZ0"/>
<dbReference type="KEGG" id="ero:EROM_110880"/>
<dbReference type="OrthoDB" id="2191194at2759"/>
<evidence type="ECO:0000313" key="2">
    <source>
        <dbReference type="Proteomes" id="UP000010094"/>
    </source>
</evidence>
<name>I7AGZ0_ENCRO</name>
<gene>
    <name evidence="1" type="ordered locus">EROM_110880</name>
</gene>